<accession>A0ACA9QQZ7</accession>
<evidence type="ECO:0000313" key="1">
    <source>
        <dbReference type="EMBL" id="CAG8762589.1"/>
    </source>
</evidence>
<proteinExistence type="predicted"/>
<keyword evidence="2" id="KW-1185">Reference proteome</keyword>
<feature type="non-terminal residue" evidence="1">
    <location>
        <position position="1"/>
    </location>
</feature>
<sequence length="78" mass="9434">VQLTEMLWLSTKILDTEKLIKNTWFISSFYKSDKGSNKKYFVFEPNDKDYEPMTRKKNELKTLKIQIYPTKFESKMLD</sequence>
<reference evidence="1" key="1">
    <citation type="submission" date="2021-06" db="EMBL/GenBank/DDBJ databases">
        <authorList>
            <person name="Kallberg Y."/>
            <person name="Tangrot J."/>
            <person name="Rosling A."/>
        </authorList>
    </citation>
    <scope>NUCLEOTIDE SEQUENCE</scope>
    <source>
        <strain evidence="1">IL203A</strain>
    </source>
</reference>
<name>A0ACA9QQZ7_9GLOM</name>
<protein>
    <submittedName>
        <fullName evidence="1">11146_t:CDS:1</fullName>
    </submittedName>
</protein>
<feature type="non-terminal residue" evidence="1">
    <location>
        <position position="78"/>
    </location>
</feature>
<gene>
    <name evidence="1" type="ORF">DHETER_LOCUS15356</name>
</gene>
<dbReference type="EMBL" id="CAJVPU010052112">
    <property type="protein sequence ID" value="CAG8762589.1"/>
    <property type="molecule type" value="Genomic_DNA"/>
</dbReference>
<organism evidence="1 2">
    <name type="scientific">Dentiscutata heterogama</name>
    <dbReference type="NCBI Taxonomy" id="1316150"/>
    <lineage>
        <taxon>Eukaryota</taxon>
        <taxon>Fungi</taxon>
        <taxon>Fungi incertae sedis</taxon>
        <taxon>Mucoromycota</taxon>
        <taxon>Glomeromycotina</taxon>
        <taxon>Glomeromycetes</taxon>
        <taxon>Diversisporales</taxon>
        <taxon>Gigasporaceae</taxon>
        <taxon>Dentiscutata</taxon>
    </lineage>
</organism>
<dbReference type="Proteomes" id="UP000789702">
    <property type="component" value="Unassembled WGS sequence"/>
</dbReference>
<comment type="caution">
    <text evidence="1">The sequence shown here is derived from an EMBL/GenBank/DDBJ whole genome shotgun (WGS) entry which is preliminary data.</text>
</comment>
<evidence type="ECO:0000313" key="2">
    <source>
        <dbReference type="Proteomes" id="UP000789702"/>
    </source>
</evidence>